<evidence type="ECO:0000313" key="1">
    <source>
        <dbReference type="EMBL" id="OFJ46382.1"/>
    </source>
</evidence>
<accession>A0A1E8PJ70</accession>
<proteinExistence type="predicted"/>
<evidence type="ECO:0000313" key="2">
    <source>
        <dbReference type="Proteomes" id="UP000092634"/>
    </source>
</evidence>
<dbReference type="AlphaFoldDB" id="A0A1E8PJ70"/>
<reference evidence="1 2" key="1">
    <citation type="submission" date="2016-10" db="EMBL/GenBank/DDBJ databases">
        <title>Updated version of Genome Assembly of Janthinobacterium lividum ERGS5:01.</title>
        <authorList>
            <person name="Kumar R."/>
            <person name="Acharya V."/>
            <person name="Singh D."/>
        </authorList>
    </citation>
    <scope>NUCLEOTIDE SEQUENCE [LARGE SCALE GENOMIC DNA]</scope>
    <source>
        <strain evidence="1 2">ERGS5:01</strain>
    </source>
</reference>
<protein>
    <submittedName>
        <fullName evidence="1">Uncharacterized protein</fullName>
    </submittedName>
</protein>
<comment type="caution">
    <text evidence="1">The sequence shown here is derived from an EMBL/GenBank/DDBJ whole genome shotgun (WGS) entry which is preliminary data.</text>
</comment>
<organism evidence="1 2">
    <name type="scientific">Janthinobacterium lividum</name>
    <dbReference type="NCBI Taxonomy" id="29581"/>
    <lineage>
        <taxon>Bacteria</taxon>
        <taxon>Pseudomonadati</taxon>
        <taxon>Pseudomonadota</taxon>
        <taxon>Betaproteobacteria</taxon>
        <taxon>Burkholderiales</taxon>
        <taxon>Oxalobacteraceae</taxon>
        <taxon>Janthinobacterium</taxon>
    </lineage>
</organism>
<sequence length="397" mass="43886">MDTNARRYLAIFLACVLAVLAIVSGMNYHVDPYLLHQWDSPLVQRLRPTAEKLSVWGKTYAVARYRPAVVYIGNSRTEMGLPASRMRTLFEGKSVFNSAVSGASIGDAILLAEHAARVSRVDTMVWGIDAPSFSLARGSAGVEPGLTDDGPAFFVRRALLNIKRGLSVDMTHDSWRILSGSYDGVCLSSLALHGQRDQACITSRKHGWAGTARAFTPRLQEFGDGPMPTAPALLAFDTSVGKLCRGGTRLRLYINPTHALTLDALYWRGKWDAMQQWQRDLAQMAGRYRRQGCDVRLYDFSGFNSITSEPIPQVTGVPAMRYYWEASHYRDNVGQFILARLFGGAPQPPADFGIELTDTGIAAHQAAMRAARERYHAQHAAETAYLRHALSLPRAPK</sequence>
<dbReference type="EMBL" id="MAQB02000014">
    <property type="protein sequence ID" value="OFJ46382.1"/>
    <property type="molecule type" value="Genomic_DNA"/>
</dbReference>
<dbReference type="Proteomes" id="UP000092634">
    <property type="component" value="Unassembled WGS sequence"/>
</dbReference>
<name>A0A1E8PJ70_9BURK</name>
<gene>
    <name evidence="1" type="ORF">BA896_021745</name>
</gene>